<sequence length="322" mass="35984">MGDSLHHPHDGLVKHTLGNPATAAALAHPIVEAAAPLLAKRIKWDQFTRESVTFVSRHLAHVESDVLYRSCTDDGRPVYIYVLYEHQSSPDKLMAFRLLEYVVSIWKHHRTVYPDSGDLLPLVIPIVTYASPRGRPWTAATQLADLIDVDDELRVELEAFLPRLGYLLNDLTVTPLDELLARPGSPSSRVLQVVLKVAPRNRRLHIELRPLEQDLRQVDHDDLVAFLAYIIEVGDTADEDFETFAAEIGSEAREAFMTTASRLQAKGRAEGRVELLVELMTKKFGPIPARVVDAVRGAGRDQLDVWADRLLSAQTLDDLGIV</sequence>
<dbReference type="PANTHER" id="PTHR34611:SF2">
    <property type="entry name" value="INACTIVE RECOMBINATION-PROMOTING NUCLEASE-LIKE PROTEIN RPNE-RELATED"/>
    <property type="match status" value="1"/>
</dbReference>
<evidence type="ECO:0000313" key="3">
    <source>
        <dbReference type="EMBL" id="MFC4127304.1"/>
    </source>
</evidence>
<dbReference type="Pfam" id="PF14261">
    <property type="entry name" value="DUF4351"/>
    <property type="match status" value="1"/>
</dbReference>
<dbReference type="InterPro" id="IPR025587">
    <property type="entry name" value="DUF4351"/>
</dbReference>
<feature type="domain" description="Transposase (putative) YhgA-like" evidence="1">
    <location>
        <begin position="8"/>
        <end position="215"/>
    </location>
</feature>
<keyword evidence="4" id="KW-1185">Reference proteome</keyword>
<dbReference type="EMBL" id="JBHSBA010000014">
    <property type="protein sequence ID" value="MFC4127304.1"/>
    <property type="molecule type" value="Genomic_DNA"/>
</dbReference>
<dbReference type="PANTHER" id="PTHR34611">
    <property type="match status" value="1"/>
</dbReference>
<evidence type="ECO:0000259" key="1">
    <source>
        <dbReference type="Pfam" id="PF04754"/>
    </source>
</evidence>
<dbReference type="InterPro" id="IPR051699">
    <property type="entry name" value="Rpn/YhgA-like_nuclease"/>
</dbReference>
<proteinExistence type="predicted"/>
<dbReference type="Pfam" id="PF04754">
    <property type="entry name" value="Transposase_31"/>
    <property type="match status" value="1"/>
</dbReference>
<evidence type="ECO:0000259" key="2">
    <source>
        <dbReference type="Pfam" id="PF14261"/>
    </source>
</evidence>
<reference evidence="4" key="1">
    <citation type="journal article" date="2019" name="Int. J. Syst. Evol. Microbiol.">
        <title>The Global Catalogue of Microorganisms (GCM) 10K type strain sequencing project: providing services to taxonomists for standard genome sequencing and annotation.</title>
        <authorList>
            <consortium name="The Broad Institute Genomics Platform"/>
            <consortium name="The Broad Institute Genome Sequencing Center for Infectious Disease"/>
            <person name="Wu L."/>
            <person name="Ma J."/>
        </authorList>
    </citation>
    <scope>NUCLEOTIDE SEQUENCE [LARGE SCALE GENOMIC DNA]</scope>
    <source>
        <strain evidence="4">CGMCC 4.7204</strain>
    </source>
</reference>
<dbReference type="InterPro" id="IPR006842">
    <property type="entry name" value="Transposase_31"/>
</dbReference>
<dbReference type="RefSeq" id="WP_378552608.1">
    <property type="nucleotide sequence ID" value="NZ_JBHSBA010000014.1"/>
</dbReference>
<organism evidence="3 4">
    <name type="scientific">Nocardia rhizosphaerae</name>
    <dbReference type="NCBI Taxonomy" id="1691571"/>
    <lineage>
        <taxon>Bacteria</taxon>
        <taxon>Bacillati</taxon>
        <taxon>Actinomycetota</taxon>
        <taxon>Actinomycetes</taxon>
        <taxon>Mycobacteriales</taxon>
        <taxon>Nocardiaceae</taxon>
        <taxon>Nocardia</taxon>
    </lineage>
</organism>
<comment type="caution">
    <text evidence="3">The sequence shown here is derived from an EMBL/GenBank/DDBJ whole genome shotgun (WGS) entry which is preliminary data.</text>
</comment>
<gene>
    <name evidence="3" type="ORF">ACFOW8_20440</name>
</gene>
<protein>
    <submittedName>
        <fullName evidence="3">Rpn family recombination-promoting nuclease/putative transposase</fullName>
    </submittedName>
</protein>
<feature type="domain" description="DUF4351" evidence="2">
    <location>
        <begin position="266"/>
        <end position="319"/>
    </location>
</feature>
<accession>A0ABV8LAG7</accession>
<dbReference type="Proteomes" id="UP001595767">
    <property type="component" value="Unassembled WGS sequence"/>
</dbReference>
<name>A0ABV8LAG7_9NOCA</name>
<evidence type="ECO:0000313" key="4">
    <source>
        <dbReference type="Proteomes" id="UP001595767"/>
    </source>
</evidence>